<dbReference type="Proteomes" id="UP000050471">
    <property type="component" value="Unassembled WGS sequence"/>
</dbReference>
<organism evidence="2 3">
    <name type="scientific">Aliiroseovarius crassostreae</name>
    <dbReference type="NCBI Taxonomy" id="154981"/>
    <lineage>
        <taxon>Bacteria</taxon>
        <taxon>Pseudomonadati</taxon>
        <taxon>Pseudomonadota</taxon>
        <taxon>Alphaproteobacteria</taxon>
        <taxon>Rhodobacterales</taxon>
        <taxon>Paracoccaceae</taxon>
        <taxon>Aliiroseovarius</taxon>
    </lineage>
</organism>
<evidence type="ECO:0000259" key="1">
    <source>
        <dbReference type="Pfam" id="PF03992"/>
    </source>
</evidence>
<evidence type="ECO:0000313" key="3">
    <source>
        <dbReference type="Proteomes" id="UP000050471"/>
    </source>
</evidence>
<dbReference type="InterPro" id="IPR052936">
    <property type="entry name" value="Jasmonate_Hydroxylase-like"/>
</dbReference>
<dbReference type="Pfam" id="PF03992">
    <property type="entry name" value="ABM"/>
    <property type="match status" value="1"/>
</dbReference>
<name>A0A0P7ISH1_9RHOB</name>
<dbReference type="AlphaFoldDB" id="A0A0P7ISH1"/>
<dbReference type="EMBL" id="LKBA01000024">
    <property type="protein sequence ID" value="KPN61753.1"/>
    <property type="molecule type" value="Genomic_DNA"/>
</dbReference>
<dbReference type="Gene3D" id="3.30.70.100">
    <property type="match status" value="1"/>
</dbReference>
<dbReference type="PANTHER" id="PTHR37811:SF2">
    <property type="entry name" value="ABM DOMAIN-CONTAINING PROTEIN"/>
    <property type="match status" value="1"/>
</dbReference>
<dbReference type="InterPro" id="IPR011008">
    <property type="entry name" value="Dimeric_a/b-barrel"/>
</dbReference>
<feature type="domain" description="ABM" evidence="1">
    <location>
        <begin position="41"/>
        <end position="84"/>
    </location>
</feature>
<comment type="caution">
    <text evidence="2">The sequence shown here is derived from an EMBL/GenBank/DDBJ whole genome shotgun (WGS) entry which is preliminary data.</text>
</comment>
<evidence type="ECO:0000313" key="2">
    <source>
        <dbReference type="EMBL" id="KPN61753.1"/>
    </source>
</evidence>
<dbReference type="PANTHER" id="PTHR37811">
    <property type="entry name" value="BLL5343 PROTEIN"/>
    <property type="match status" value="1"/>
</dbReference>
<dbReference type="OrthoDB" id="9797060at2"/>
<reference evidence="2 3" key="1">
    <citation type="submission" date="2015-09" db="EMBL/GenBank/DDBJ databases">
        <title>Draft genome sequence of Aliiroseovarius crassostreae CV919-312TSm, the causative agent of Roseovarius Oyster Disease (formerly Juvenile Oyster Disease).</title>
        <authorList>
            <person name="Kessner L."/>
            <person name="Spinard E."/>
            <person name="Nelson D."/>
        </authorList>
    </citation>
    <scope>NUCLEOTIDE SEQUENCE [LARGE SCALE GENOMIC DNA]</scope>
    <source>
        <strain evidence="2 3">CV919-312</strain>
    </source>
</reference>
<proteinExistence type="predicted"/>
<keyword evidence="3" id="KW-1185">Reference proteome</keyword>
<protein>
    <recommendedName>
        <fullName evidence="1">ABM domain-containing protein</fullName>
    </recommendedName>
</protein>
<sequence>MTERFARTPEPPYYAVIFTNQLSKDDAGYAEMGDRMYALALEEPGCLGAESTRDTASFGITVSYWDSEDSIRAWKANAKHLVAQTLGLERWYSHFELRVAKVERAYAGPEGRSLPQS</sequence>
<dbReference type="RefSeq" id="WP_055192787.1">
    <property type="nucleotide sequence ID" value="NZ_FPBS01000003.1"/>
</dbReference>
<gene>
    <name evidence="2" type="ORF">AKJ29_03905</name>
</gene>
<dbReference type="InterPro" id="IPR007138">
    <property type="entry name" value="ABM_dom"/>
</dbReference>
<dbReference type="STRING" id="154981.AKJ29_03905"/>
<accession>A0A0P7ISH1</accession>
<dbReference type="SUPFAM" id="SSF54909">
    <property type="entry name" value="Dimeric alpha+beta barrel"/>
    <property type="match status" value="1"/>
</dbReference>